<reference evidence="1" key="2">
    <citation type="submission" date="2021-04" db="EMBL/GenBank/DDBJ databases">
        <authorList>
            <person name="Gilroy R."/>
        </authorList>
    </citation>
    <scope>NUCLEOTIDE SEQUENCE</scope>
    <source>
        <strain evidence="1">ChiGjej4B4-7305</strain>
    </source>
</reference>
<name>A0A9D2J505_9MICO</name>
<reference evidence="1" key="1">
    <citation type="journal article" date="2021" name="PeerJ">
        <title>Extensive microbial diversity within the chicken gut microbiome revealed by metagenomics and culture.</title>
        <authorList>
            <person name="Gilroy R."/>
            <person name="Ravi A."/>
            <person name="Getino M."/>
            <person name="Pursley I."/>
            <person name="Horton D.L."/>
            <person name="Alikhan N.F."/>
            <person name="Baker D."/>
            <person name="Gharbi K."/>
            <person name="Hall N."/>
            <person name="Watson M."/>
            <person name="Adriaenssens E.M."/>
            <person name="Foster-Nyarko E."/>
            <person name="Jarju S."/>
            <person name="Secka A."/>
            <person name="Antonio M."/>
            <person name="Oren A."/>
            <person name="Chaudhuri R.R."/>
            <person name="La Ragione R."/>
            <person name="Hildebrand F."/>
            <person name="Pallen M.J."/>
        </authorList>
    </citation>
    <scope>NUCLEOTIDE SEQUENCE</scope>
    <source>
        <strain evidence="1">ChiGjej4B4-7305</strain>
    </source>
</reference>
<dbReference type="GO" id="GO:0004519">
    <property type="term" value="F:endonuclease activity"/>
    <property type="evidence" value="ECO:0007669"/>
    <property type="project" value="UniProtKB-KW"/>
</dbReference>
<keyword evidence="1" id="KW-0378">Hydrolase</keyword>
<sequence>MVVPSRLAATVGLYSIPELASRGVDRSGRDQLVRQGRLVAAARGWFAAAEADPAALMAIRAGVRLTCVSAARFHGLWTPVVSGTHAYGRRGSVPRGYVRHGPFLHAWPEPEPVASLPLCLEHAARCLPAELAATMVESALTRQLISPSDVDEFSNRLPVRTRDRLLPVSGQSESGSETRVARWLRRRQVPFTQQVQIQGMGRVDFLVGRSWIIAVDSGAHHTATPDYERDRRRDLTARIRGYTVTRLSFTQVWDRWQATQLDLEALVRTRRHLQPPRRAN</sequence>
<organism evidence="1 2">
    <name type="scientific">Candidatus Ruania gallistercoris</name>
    <dbReference type="NCBI Taxonomy" id="2838746"/>
    <lineage>
        <taxon>Bacteria</taxon>
        <taxon>Bacillati</taxon>
        <taxon>Actinomycetota</taxon>
        <taxon>Actinomycetes</taxon>
        <taxon>Micrococcales</taxon>
        <taxon>Ruaniaceae</taxon>
        <taxon>Ruania</taxon>
    </lineage>
</organism>
<dbReference type="Gene3D" id="3.40.960.10">
    <property type="entry name" value="VSR Endonuclease"/>
    <property type="match status" value="1"/>
</dbReference>
<protein>
    <submittedName>
        <fullName evidence="1">Endonuclease domain-containing protein</fullName>
    </submittedName>
</protein>
<keyword evidence="1" id="KW-0255">Endonuclease</keyword>
<accession>A0A9D2J505</accession>
<evidence type="ECO:0000313" key="2">
    <source>
        <dbReference type="Proteomes" id="UP000824037"/>
    </source>
</evidence>
<comment type="caution">
    <text evidence="1">The sequence shown here is derived from an EMBL/GenBank/DDBJ whole genome shotgun (WGS) entry which is preliminary data.</text>
</comment>
<dbReference type="EMBL" id="DXBY01000241">
    <property type="protein sequence ID" value="HIZ36876.1"/>
    <property type="molecule type" value="Genomic_DNA"/>
</dbReference>
<dbReference type="Proteomes" id="UP000824037">
    <property type="component" value="Unassembled WGS sequence"/>
</dbReference>
<keyword evidence="1" id="KW-0540">Nuclease</keyword>
<proteinExistence type="predicted"/>
<evidence type="ECO:0000313" key="1">
    <source>
        <dbReference type="EMBL" id="HIZ36876.1"/>
    </source>
</evidence>
<gene>
    <name evidence="1" type="ORF">H9815_13970</name>
</gene>
<dbReference type="AlphaFoldDB" id="A0A9D2J505"/>